<evidence type="ECO:0000313" key="2">
    <source>
        <dbReference type="Proteomes" id="UP001232725"/>
    </source>
</evidence>
<comment type="caution">
    <text evidence="1">The sequence shown here is derived from an EMBL/GenBank/DDBJ whole genome shotgun (WGS) entry which is preliminary data.</text>
</comment>
<evidence type="ECO:0008006" key="3">
    <source>
        <dbReference type="Google" id="ProtNLM"/>
    </source>
</evidence>
<protein>
    <recommendedName>
        <fullName evidence="3">Transposase</fullName>
    </recommendedName>
</protein>
<keyword evidence="2" id="KW-1185">Reference proteome</keyword>
<accession>A0ABT9IJ26</accession>
<name>A0ABT9IJ26_9MICC</name>
<organism evidence="1 2">
    <name type="scientific">Arthrobacter horti</name>
    <dbReference type="NCBI Taxonomy" id="3068273"/>
    <lineage>
        <taxon>Bacteria</taxon>
        <taxon>Bacillati</taxon>
        <taxon>Actinomycetota</taxon>
        <taxon>Actinomycetes</taxon>
        <taxon>Micrococcales</taxon>
        <taxon>Micrococcaceae</taxon>
        <taxon>Arthrobacter</taxon>
    </lineage>
</organism>
<evidence type="ECO:0000313" key="1">
    <source>
        <dbReference type="EMBL" id="MDP5225600.1"/>
    </source>
</evidence>
<dbReference type="EMBL" id="JAVALS010000001">
    <property type="protein sequence ID" value="MDP5225600.1"/>
    <property type="molecule type" value="Genomic_DNA"/>
</dbReference>
<sequence length="91" mass="10019">MTELLSMPKDALTGPFVQSMNGVVKSAAGRGPRADWSRLIGRTVEVWRQGELLVVGIVDQATPDDRTVWIAADGCRRRKLYDKSDGCSVWA</sequence>
<reference evidence="1 2" key="1">
    <citation type="submission" date="2023-08" db="EMBL/GenBank/DDBJ databases">
        <title>Arthrobacter horti sp. nov., isolated from forest soil.</title>
        <authorList>
            <person name="Park M."/>
        </authorList>
    </citation>
    <scope>NUCLEOTIDE SEQUENCE [LARGE SCALE GENOMIC DNA]</scope>
    <source>
        <strain evidence="1 2">YJM1</strain>
    </source>
</reference>
<proteinExistence type="predicted"/>
<gene>
    <name evidence="1" type="ORF">Q9R02_00305</name>
</gene>
<dbReference type="Proteomes" id="UP001232725">
    <property type="component" value="Unassembled WGS sequence"/>
</dbReference>
<dbReference type="RefSeq" id="WP_305994649.1">
    <property type="nucleotide sequence ID" value="NZ_JAVALS010000001.1"/>
</dbReference>